<accession>A0A8J1LWZ5</accession>
<dbReference type="AlphaFoldDB" id="A0A8J1LWZ5"/>
<evidence type="ECO:0000313" key="2">
    <source>
        <dbReference type="RefSeq" id="XP_041433260.1"/>
    </source>
</evidence>
<evidence type="ECO:0000313" key="1">
    <source>
        <dbReference type="Proteomes" id="UP000186698"/>
    </source>
</evidence>
<organism evidence="1 2">
    <name type="scientific">Xenopus laevis</name>
    <name type="common">African clawed frog</name>
    <dbReference type="NCBI Taxonomy" id="8355"/>
    <lineage>
        <taxon>Eukaryota</taxon>
        <taxon>Metazoa</taxon>
        <taxon>Chordata</taxon>
        <taxon>Craniata</taxon>
        <taxon>Vertebrata</taxon>
        <taxon>Euteleostomi</taxon>
        <taxon>Amphibia</taxon>
        <taxon>Batrachia</taxon>
        <taxon>Anura</taxon>
        <taxon>Pipoidea</taxon>
        <taxon>Pipidae</taxon>
        <taxon>Xenopodinae</taxon>
        <taxon>Xenopus</taxon>
        <taxon>Xenopus</taxon>
    </lineage>
</organism>
<protein>
    <submittedName>
        <fullName evidence="2">Uncharacterized protein LOC121398287</fullName>
    </submittedName>
</protein>
<name>A0A8J1LWZ5_XENLA</name>
<dbReference type="OrthoDB" id="9909727at2759"/>
<reference evidence="2" key="1">
    <citation type="submission" date="2025-08" db="UniProtKB">
        <authorList>
            <consortium name="RefSeq"/>
        </authorList>
    </citation>
    <scope>IDENTIFICATION</scope>
    <source>
        <strain evidence="2">J_2021</strain>
        <tissue evidence="2">Erythrocytes</tissue>
    </source>
</reference>
<dbReference type="Gene3D" id="3.40.50.1110">
    <property type="entry name" value="SGNH hydrolase"/>
    <property type="match status" value="1"/>
</dbReference>
<proteinExistence type="predicted"/>
<gene>
    <name evidence="2" type="primary">LOC121398287</name>
</gene>
<dbReference type="InterPro" id="IPR036514">
    <property type="entry name" value="SGNH_hydro_sf"/>
</dbReference>
<keyword evidence="1" id="KW-1185">Reference proteome</keyword>
<sequence length="225" mass="24618">MPSFPVAPGGDEFMSLIQASVTAATWKGYDGSSPVVLLVGHSYICRAALRAENRPGGKNLGFSGTRVIWRGVSGMRWLQVLPEVVRFSRAYDGPLVLVIHAGGNDLCQVRVAELISLIKSDMVRFPPFFMDLVIVWSELVPRLAWRGARNVAAVDRSRTLLNQRISRFVRSQGWVVVRHRQLETDTPLLADGVHLNEAGLDIFLSGLRDGVGRAISLLGGGRSSV</sequence>
<dbReference type="GeneID" id="121398287"/>
<dbReference type="Proteomes" id="UP000186698">
    <property type="component" value="Chromosome 9_10L"/>
</dbReference>
<dbReference type="KEGG" id="xla:121398287"/>
<dbReference type="RefSeq" id="XP_041433260.1">
    <property type="nucleotide sequence ID" value="XM_041577326.1"/>
</dbReference>
<dbReference type="SUPFAM" id="SSF52266">
    <property type="entry name" value="SGNH hydrolase"/>
    <property type="match status" value="1"/>
</dbReference>